<organism evidence="5 6">
    <name type="scientific">Candidula unifasciata</name>
    <dbReference type="NCBI Taxonomy" id="100452"/>
    <lineage>
        <taxon>Eukaryota</taxon>
        <taxon>Metazoa</taxon>
        <taxon>Spiralia</taxon>
        <taxon>Lophotrochozoa</taxon>
        <taxon>Mollusca</taxon>
        <taxon>Gastropoda</taxon>
        <taxon>Heterobranchia</taxon>
        <taxon>Euthyneura</taxon>
        <taxon>Panpulmonata</taxon>
        <taxon>Eupulmonata</taxon>
        <taxon>Stylommatophora</taxon>
        <taxon>Helicina</taxon>
        <taxon>Helicoidea</taxon>
        <taxon>Geomitridae</taxon>
        <taxon>Candidula</taxon>
    </lineage>
</organism>
<evidence type="ECO:0000259" key="4">
    <source>
        <dbReference type="PROSITE" id="PS50853"/>
    </source>
</evidence>
<dbReference type="InterPro" id="IPR007110">
    <property type="entry name" value="Ig-like_dom"/>
</dbReference>
<evidence type="ECO:0008006" key="7">
    <source>
        <dbReference type="Google" id="ProtNLM"/>
    </source>
</evidence>
<name>A0A8S3YLX8_9EUPU</name>
<reference evidence="5" key="1">
    <citation type="submission" date="2021-04" db="EMBL/GenBank/DDBJ databases">
        <authorList>
            <consortium name="Molecular Ecology Group"/>
        </authorList>
    </citation>
    <scope>NUCLEOTIDE SEQUENCE</scope>
</reference>
<feature type="domain" description="Ig-like" evidence="3">
    <location>
        <begin position="19"/>
        <end position="109"/>
    </location>
</feature>
<keyword evidence="6" id="KW-1185">Reference proteome</keyword>
<dbReference type="PROSITE" id="PS50853">
    <property type="entry name" value="FN3"/>
    <property type="match status" value="1"/>
</dbReference>
<dbReference type="InterPro" id="IPR050964">
    <property type="entry name" value="Striated_Muscle_Regulatory"/>
</dbReference>
<sequence>MCIRSYNMWSLLWFFILLPKGIEAQVTSQELLKTAGENVTLDCPQLEDSDQFNSIIWYKNLTPFIKIGKNQHVEYTPSSLAQKVTVTKSHQIILTSLEFVDSGVYICQMYVLKDLNWEPRKTSHNLLVKDVPSAPGKPVVKNVKSRQAEITWLPASPNNSPVLYYNVSIRECETSNTRNEATWNNSTMITVQGLLPYTCYIATVAAISVVGQGMSSEASNQFVT</sequence>
<dbReference type="Gene3D" id="2.60.40.10">
    <property type="entry name" value="Immunoglobulins"/>
    <property type="match status" value="2"/>
</dbReference>
<proteinExistence type="predicted"/>
<dbReference type="SMART" id="SM00060">
    <property type="entry name" value="FN3"/>
    <property type="match status" value="1"/>
</dbReference>
<dbReference type="InterPro" id="IPR013106">
    <property type="entry name" value="Ig_V-set"/>
</dbReference>
<dbReference type="InterPro" id="IPR036179">
    <property type="entry name" value="Ig-like_dom_sf"/>
</dbReference>
<keyword evidence="1" id="KW-0677">Repeat</keyword>
<dbReference type="PANTHER" id="PTHR13817:SF73">
    <property type="entry name" value="FIBRONECTIN TYPE-III DOMAIN-CONTAINING PROTEIN"/>
    <property type="match status" value="1"/>
</dbReference>
<dbReference type="PROSITE" id="PS50835">
    <property type="entry name" value="IG_LIKE"/>
    <property type="match status" value="1"/>
</dbReference>
<feature type="domain" description="Fibronectin type-III" evidence="4">
    <location>
        <begin position="134"/>
        <end position="224"/>
    </location>
</feature>
<accession>A0A8S3YLX8</accession>
<dbReference type="InterPro" id="IPR013783">
    <property type="entry name" value="Ig-like_fold"/>
</dbReference>
<dbReference type="SMART" id="SM00409">
    <property type="entry name" value="IG"/>
    <property type="match status" value="1"/>
</dbReference>
<evidence type="ECO:0000256" key="1">
    <source>
        <dbReference type="ARBA" id="ARBA00022737"/>
    </source>
</evidence>
<feature type="chain" id="PRO_5035907962" description="Ig-like domain-containing protein" evidence="2">
    <location>
        <begin position="25"/>
        <end position="224"/>
    </location>
</feature>
<keyword evidence="2" id="KW-0732">Signal</keyword>
<protein>
    <recommendedName>
        <fullName evidence="7">Ig-like domain-containing protein</fullName>
    </recommendedName>
</protein>
<evidence type="ECO:0000313" key="6">
    <source>
        <dbReference type="Proteomes" id="UP000678393"/>
    </source>
</evidence>
<dbReference type="PANTHER" id="PTHR13817">
    <property type="entry name" value="TITIN"/>
    <property type="match status" value="1"/>
</dbReference>
<feature type="signal peptide" evidence="2">
    <location>
        <begin position="1"/>
        <end position="24"/>
    </location>
</feature>
<feature type="non-terminal residue" evidence="5">
    <location>
        <position position="1"/>
    </location>
</feature>
<dbReference type="AlphaFoldDB" id="A0A8S3YLX8"/>
<dbReference type="InterPro" id="IPR036116">
    <property type="entry name" value="FN3_sf"/>
</dbReference>
<dbReference type="Pfam" id="PF00041">
    <property type="entry name" value="fn3"/>
    <property type="match status" value="1"/>
</dbReference>
<dbReference type="Pfam" id="PF07686">
    <property type="entry name" value="V-set"/>
    <property type="match status" value="1"/>
</dbReference>
<dbReference type="SUPFAM" id="SSF49265">
    <property type="entry name" value="Fibronectin type III"/>
    <property type="match status" value="1"/>
</dbReference>
<dbReference type="InterPro" id="IPR003961">
    <property type="entry name" value="FN3_dom"/>
</dbReference>
<comment type="caution">
    <text evidence="5">The sequence shown here is derived from an EMBL/GenBank/DDBJ whole genome shotgun (WGS) entry which is preliminary data.</text>
</comment>
<gene>
    <name evidence="5" type="ORF">CUNI_LOCUS3591</name>
</gene>
<dbReference type="OrthoDB" id="10001713at2759"/>
<evidence type="ECO:0000256" key="2">
    <source>
        <dbReference type="SAM" id="SignalP"/>
    </source>
</evidence>
<dbReference type="Proteomes" id="UP000678393">
    <property type="component" value="Unassembled WGS sequence"/>
</dbReference>
<dbReference type="SUPFAM" id="SSF48726">
    <property type="entry name" value="Immunoglobulin"/>
    <property type="match status" value="1"/>
</dbReference>
<dbReference type="EMBL" id="CAJHNH020000491">
    <property type="protein sequence ID" value="CAG5118033.1"/>
    <property type="molecule type" value="Genomic_DNA"/>
</dbReference>
<dbReference type="CDD" id="cd00063">
    <property type="entry name" value="FN3"/>
    <property type="match status" value="1"/>
</dbReference>
<evidence type="ECO:0000259" key="3">
    <source>
        <dbReference type="PROSITE" id="PS50835"/>
    </source>
</evidence>
<evidence type="ECO:0000313" key="5">
    <source>
        <dbReference type="EMBL" id="CAG5118033.1"/>
    </source>
</evidence>
<dbReference type="InterPro" id="IPR003599">
    <property type="entry name" value="Ig_sub"/>
</dbReference>